<sequence length="83" mass="8762">MNSPNTQAAVSNQHSNVTHEITQHTTNQQTPTDSHRTKELRSHPGITIKWSLDSASRRRIGLPPAAAIGAVAPVAARVGGGTC</sequence>
<feature type="region of interest" description="Disordered" evidence="1">
    <location>
        <begin position="1"/>
        <end position="45"/>
    </location>
</feature>
<feature type="compositionally biased region" description="Basic and acidic residues" evidence="1">
    <location>
        <begin position="33"/>
        <end position="42"/>
    </location>
</feature>
<dbReference type="EMBL" id="SLWM01000012">
    <property type="protein sequence ID" value="TCO18279.1"/>
    <property type="molecule type" value="Genomic_DNA"/>
</dbReference>
<proteinExistence type="predicted"/>
<evidence type="ECO:0000313" key="3">
    <source>
        <dbReference type="Proteomes" id="UP000295818"/>
    </source>
</evidence>
<evidence type="ECO:0000256" key="1">
    <source>
        <dbReference type="SAM" id="MobiDB-lite"/>
    </source>
</evidence>
<accession>A0ABY2BFH9</accession>
<evidence type="ECO:0000313" key="2">
    <source>
        <dbReference type="EMBL" id="TCO18279.1"/>
    </source>
</evidence>
<feature type="compositionally biased region" description="Polar residues" evidence="1">
    <location>
        <begin position="1"/>
        <end position="32"/>
    </location>
</feature>
<protein>
    <submittedName>
        <fullName evidence="2">Uncharacterized protein</fullName>
    </submittedName>
</protein>
<name>A0ABY2BFH9_9ACTN</name>
<reference evidence="2 3" key="1">
    <citation type="journal article" date="2015" name="Stand. Genomic Sci.">
        <title>Genomic Encyclopedia of Bacterial and Archaeal Type Strains, Phase III: the genomes of soil and plant-associated and newly described type strains.</title>
        <authorList>
            <person name="Whitman W.B."/>
            <person name="Woyke T."/>
            <person name="Klenk H.P."/>
            <person name="Zhou Y."/>
            <person name="Lilburn T.G."/>
            <person name="Beck B.J."/>
            <person name="De Vos P."/>
            <person name="Vandamme P."/>
            <person name="Eisen J.A."/>
            <person name="Garrity G."/>
            <person name="Hugenholtz P."/>
            <person name="Kyrpides N.C."/>
        </authorList>
    </citation>
    <scope>NUCLEOTIDE SEQUENCE [LARGE SCALE GENOMIC DNA]</scope>
    <source>
        <strain evidence="2 3">VKM Ac-2538</strain>
    </source>
</reference>
<gene>
    <name evidence="2" type="ORF">EV644_11219</name>
</gene>
<dbReference type="Proteomes" id="UP000295818">
    <property type="component" value="Unassembled WGS sequence"/>
</dbReference>
<organism evidence="2 3">
    <name type="scientific">Kribbella orskensis</name>
    <dbReference type="NCBI Taxonomy" id="2512216"/>
    <lineage>
        <taxon>Bacteria</taxon>
        <taxon>Bacillati</taxon>
        <taxon>Actinomycetota</taxon>
        <taxon>Actinomycetes</taxon>
        <taxon>Propionibacteriales</taxon>
        <taxon>Kribbellaceae</taxon>
        <taxon>Kribbella</taxon>
    </lineage>
</organism>
<keyword evidence="3" id="KW-1185">Reference proteome</keyword>
<comment type="caution">
    <text evidence="2">The sequence shown here is derived from an EMBL/GenBank/DDBJ whole genome shotgun (WGS) entry which is preliminary data.</text>
</comment>